<dbReference type="PANTHER" id="PTHR22916:SF3">
    <property type="entry name" value="UDP-GLCNAC:BETAGAL BETA-1,3-N-ACETYLGLUCOSAMINYLTRANSFERASE-LIKE PROTEIN 1"/>
    <property type="match status" value="1"/>
</dbReference>
<dbReference type="AlphaFoldDB" id="F0TGX5"/>
<dbReference type="OrthoDB" id="396512at2"/>
<protein>
    <recommendedName>
        <fullName evidence="1">Glycosyltransferase 2-like domain-containing protein</fullName>
    </recommendedName>
</protein>
<dbReference type="InterPro" id="IPR001173">
    <property type="entry name" value="Glyco_trans_2-like"/>
</dbReference>
<feature type="domain" description="Glycosyltransferase 2-like" evidence="1">
    <location>
        <begin position="4"/>
        <end position="126"/>
    </location>
</feature>
<dbReference type="PANTHER" id="PTHR22916">
    <property type="entry name" value="GLYCOSYLTRANSFERASE"/>
    <property type="match status" value="1"/>
</dbReference>
<dbReference type="CDD" id="cd00761">
    <property type="entry name" value="Glyco_tranf_GTA_type"/>
    <property type="match status" value="1"/>
</dbReference>
<gene>
    <name evidence="2" type="ordered locus">LAC30SC_09350</name>
</gene>
<dbReference type="SUPFAM" id="SSF53448">
    <property type="entry name" value="Nucleotide-diphospho-sugar transferases"/>
    <property type="match status" value="1"/>
</dbReference>
<name>F0TGX5_LACAM</name>
<dbReference type="Gene3D" id="3.90.550.10">
    <property type="entry name" value="Spore Coat Polysaccharide Biosynthesis Protein SpsA, Chain A"/>
    <property type="match status" value="1"/>
</dbReference>
<dbReference type="Pfam" id="PF00535">
    <property type="entry name" value="Glycos_transf_2"/>
    <property type="match status" value="1"/>
</dbReference>
<organism evidence="2 3">
    <name type="scientific">Lactobacillus amylovorus</name>
    <dbReference type="NCBI Taxonomy" id="1604"/>
    <lineage>
        <taxon>Bacteria</taxon>
        <taxon>Bacillati</taxon>
        <taxon>Bacillota</taxon>
        <taxon>Bacilli</taxon>
        <taxon>Lactobacillales</taxon>
        <taxon>Lactobacillaceae</taxon>
        <taxon>Lactobacillus</taxon>
    </lineage>
</organism>
<dbReference type="STRING" id="1604.LAC30SC_09350"/>
<dbReference type="EMBL" id="CP002559">
    <property type="protein sequence ID" value="ADZ07969.1"/>
    <property type="molecule type" value="Genomic_DNA"/>
</dbReference>
<dbReference type="RefSeq" id="WP_013642442.1">
    <property type="nucleotide sequence ID" value="NC_015214.1"/>
</dbReference>
<evidence type="ECO:0000313" key="3">
    <source>
        <dbReference type="Proteomes" id="UP000007491"/>
    </source>
</evidence>
<dbReference type="GO" id="GO:0016758">
    <property type="term" value="F:hexosyltransferase activity"/>
    <property type="evidence" value="ECO:0007669"/>
    <property type="project" value="UniProtKB-ARBA"/>
</dbReference>
<proteinExistence type="predicted"/>
<reference key="2">
    <citation type="submission" date="2011-02" db="EMBL/GenBank/DDBJ databases">
        <authorList>
            <person name="Roh H."/>
            <person name="Ko H.-J."/>
            <person name="Kim S.-H."/>
            <person name="Choi I.-G."/>
            <person name="Oh S."/>
        </authorList>
    </citation>
    <scope>NUCLEOTIDE SEQUENCE</scope>
    <source>
        <strain>30SC</strain>
    </source>
</reference>
<evidence type="ECO:0000259" key="1">
    <source>
        <dbReference type="Pfam" id="PF00535"/>
    </source>
</evidence>
<dbReference type="Proteomes" id="UP000007491">
    <property type="component" value="Chromosome"/>
</dbReference>
<reference evidence="2 3" key="1">
    <citation type="journal article" date="2011" name="J. Bacteriol.">
        <title>Complete genome sequencing of Lactobacillus acidophilus 30SC, isolated from swine intestine.</title>
        <authorList>
            <person name="Oh S."/>
            <person name="Roh H."/>
            <person name="Ko H.J."/>
            <person name="Kim S."/>
            <person name="Kim K.H."/>
            <person name="Lee S.E."/>
            <person name="Chang I.S."/>
            <person name="Kim S."/>
            <person name="Choi I.G."/>
        </authorList>
    </citation>
    <scope>NUCLEOTIDE SEQUENCE [LARGE SCALE GENOMIC DNA]</scope>
    <source>
        <strain evidence="2 3">30SC</strain>
    </source>
</reference>
<accession>F0TGX5</accession>
<evidence type="ECO:0000313" key="2">
    <source>
        <dbReference type="EMBL" id="ADZ07969.1"/>
    </source>
</evidence>
<sequence>MDVSFIIPIYNNSGKDLEQLIKSVKLLDATINYEIILIDDGSNKELSTEYRKISLNYNVNYFRKKNAGVSSARNYGLKKSKGKYIVFLDADDQFVASNFSLFHEEKDLTIYNIERVNIEDNKKIILDIDSKDKKLNASTLLPYLLRDNVFNFVTGKVYLRKFLIENKIEFNPNITVGEDLDFVSKILLLKPSIRYVPKVLYKYLFKIETGKIRIEKHPLQNLQDAVHVYKLRKDILKKVNLTNTAISSPNLNDSLIDDVFEIYSQYLNNDLKDAIGNKKIFVNVIEKYSYHLNKKSKFKSKLIEEGKYRTIGMYLKARYFYKKLKL</sequence>
<dbReference type="HOGENOM" id="CLU_025996_25_2_9"/>
<dbReference type="KEGG" id="lai:LAC30SC_09350"/>
<dbReference type="InterPro" id="IPR029044">
    <property type="entry name" value="Nucleotide-diphossugar_trans"/>
</dbReference>